<evidence type="ECO:0000313" key="9">
    <source>
        <dbReference type="Proteomes" id="UP001651690"/>
    </source>
</evidence>
<evidence type="ECO:0000256" key="3">
    <source>
        <dbReference type="ARBA" id="ARBA00023015"/>
    </source>
</evidence>
<gene>
    <name evidence="8" type="ORF">NM203_09850</name>
</gene>
<dbReference type="PRINTS" id="PR00037">
    <property type="entry name" value="HTHLACR"/>
</dbReference>
<dbReference type="InterPro" id="IPR036388">
    <property type="entry name" value="WH-like_DNA-bd_sf"/>
</dbReference>
<dbReference type="EMBL" id="JANDBD010000003">
    <property type="protein sequence ID" value="MCP9272489.1"/>
    <property type="molecule type" value="Genomic_DNA"/>
</dbReference>
<feature type="domain" description="HTH deoR-type" evidence="7">
    <location>
        <begin position="3"/>
        <end position="58"/>
    </location>
</feature>
<keyword evidence="2" id="KW-0678">Repressor</keyword>
<organism evidence="8 9">
    <name type="scientific">Mycolicibacterium arenosum</name>
    <dbReference type="NCBI Taxonomy" id="2952157"/>
    <lineage>
        <taxon>Bacteria</taxon>
        <taxon>Bacillati</taxon>
        <taxon>Actinomycetota</taxon>
        <taxon>Actinomycetes</taxon>
        <taxon>Mycobacteriales</taxon>
        <taxon>Mycobacteriaceae</taxon>
        <taxon>Mycolicibacterium</taxon>
    </lineage>
</organism>
<proteinExistence type="predicted"/>
<evidence type="ECO:0000256" key="5">
    <source>
        <dbReference type="ARBA" id="ARBA00023163"/>
    </source>
</evidence>
<dbReference type="Pfam" id="PF00455">
    <property type="entry name" value="DeoRC"/>
    <property type="match status" value="1"/>
</dbReference>
<dbReference type="PROSITE" id="PS00894">
    <property type="entry name" value="HTH_DEOR_1"/>
    <property type="match status" value="1"/>
</dbReference>
<dbReference type="PANTHER" id="PTHR30363:SF4">
    <property type="entry name" value="GLYCEROL-3-PHOSPHATE REGULON REPRESSOR"/>
    <property type="match status" value="1"/>
</dbReference>
<dbReference type="GO" id="GO:0003677">
    <property type="term" value="F:DNA binding"/>
    <property type="evidence" value="ECO:0007669"/>
    <property type="project" value="UniProtKB-KW"/>
</dbReference>
<evidence type="ECO:0000259" key="7">
    <source>
        <dbReference type="PROSITE" id="PS51000"/>
    </source>
</evidence>
<reference evidence="8 9" key="1">
    <citation type="submission" date="2022-06" db="EMBL/GenBank/DDBJ databases">
        <title>Mycolicibacterium sp. CAU 1645 isolated from seawater.</title>
        <authorList>
            <person name="Kim W."/>
        </authorList>
    </citation>
    <scope>NUCLEOTIDE SEQUENCE [LARGE SCALE GENOMIC DNA]</scope>
    <source>
        <strain evidence="8 9">CAU 1645</strain>
    </source>
</reference>
<dbReference type="Gene3D" id="3.40.50.1360">
    <property type="match status" value="1"/>
</dbReference>
<evidence type="ECO:0000256" key="4">
    <source>
        <dbReference type="ARBA" id="ARBA00023125"/>
    </source>
</evidence>
<dbReference type="SMART" id="SM00420">
    <property type="entry name" value="HTH_DEOR"/>
    <property type="match status" value="1"/>
</dbReference>
<dbReference type="InterPro" id="IPR050313">
    <property type="entry name" value="Carb_Metab_HTH_regulators"/>
</dbReference>
<dbReference type="InterPro" id="IPR001034">
    <property type="entry name" value="DeoR_HTH"/>
</dbReference>
<comment type="function">
    <text evidence="6">Repressor of the lactose catabolism operon. Galactose-6-phosphate is the inducer.</text>
</comment>
<dbReference type="Proteomes" id="UP001651690">
    <property type="component" value="Unassembled WGS sequence"/>
</dbReference>
<dbReference type="Pfam" id="PF08220">
    <property type="entry name" value="HTH_DeoR"/>
    <property type="match status" value="1"/>
</dbReference>
<dbReference type="InterPro" id="IPR018356">
    <property type="entry name" value="Tscrpt_reg_HTH_DeoR_CS"/>
</dbReference>
<evidence type="ECO:0000313" key="8">
    <source>
        <dbReference type="EMBL" id="MCP9272489.1"/>
    </source>
</evidence>
<accession>A0ABT1M2K0</accession>
<dbReference type="InterPro" id="IPR036390">
    <property type="entry name" value="WH_DNA-bd_sf"/>
</dbReference>
<evidence type="ECO:0000256" key="2">
    <source>
        <dbReference type="ARBA" id="ARBA00022491"/>
    </source>
</evidence>
<dbReference type="SUPFAM" id="SSF46785">
    <property type="entry name" value="Winged helix' DNA-binding domain"/>
    <property type="match status" value="1"/>
</dbReference>
<dbReference type="PROSITE" id="PS51000">
    <property type="entry name" value="HTH_DEOR_2"/>
    <property type="match status" value="1"/>
</dbReference>
<dbReference type="InterPro" id="IPR037171">
    <property type="entry name" value="NagB/RpiA_transferase-like"/>
</dbReference>
<keyword evidence="3" id="KW-0805">Transcription regulation</keyword>
<evidence type="ECO:0000256" key="6">
    <source>
        <dbReference type="ARBA" id="ARBA00024937"/>
    </source>
</evidence>
<dbReference type="SMART" id="SM01134">
    <property type="entry name" value="DeoRC"/>
    <property type="match status" value="1"/>
</dbReference>
<comment type="caution">
    <text evidence="8">The sequence shown here is derived from an EMBL/GenBank/DDBJ whole genome shotgun (WGS) entry which is preliminary data.</text>
</comment>
<keyword evidence="4 8" id="KW-0238">DNA-binding</keyword>
<dbReference type="PANTHER" id="PTHR30363">
    <property type="entry name" value="HTH-TYPE TRANSCRIPTIONAL REGULATOR SRLR-RELATED"/>
    <property type="match status" value="1"/>
</dbReference>
<dbReference type="Gene3D" id="1.10.10.10">
    <property type="entry name" value="Winged helix-like DNA-binding domain superfamily/Winged helix DNA-binding domain"/>
    <property type="match status" value="1"/>
</dbReference>
<dbReference type="RefSeq" id="WP_255059669.1">
    <property type="nucleotide sequence ID" value="NZ_JANDBD010000003.1"/>
</dbReference>
<name>A0ABT1M2K0_9MYCO</name>
<protein>
    <recommendedName>
        <fullName evidence="1">Lactose phosphotransferase system repressor</fullName>
    </recommendedName>
</protein>
<keyword evidence="5" id="KW-0804">Transcription</keyword>
<dbReference type="InterPro" id="IPR014036">
    <property type="entry name" value="DeoR-like_C"/>
</dbReference>
<dbReference type="SUPFAM" id="SSF100950">
    <property type="entry name" value="NagB/RpiA/CoA transferase-like"/>
    <property type="match status" value="1"/>
</dbReference>
<evidence type="ECO:0000256" key="1">
    <source>
        <dbReference type="ARBA" id="ARBA00021390"/>
    </source>
</evidence>
<keyword evidence="9" id="KW-1185">Reference proteome</keyword>
<sequence>MYAEERQQAIAAHVINKGRASVADLAKTYDVTTETVRRDLAALDRAGVVRRVHGGAVPARALHLVEPGVGEREETRADYKDAIAAAAAEFFPLSGASMLLDAGTTTARIASILPTDRELVVVTNSVPIAARLAGVSSVTLQLLGGRVRGLTQAAVGEQALRVLDSLRVDIAFVGTNGISVRHGLSTPDSEEAAVKRAMVQCANYVVVAADSTKVGREDLVSFAPIEDVDTLITDAEIDDDDRRQLTSAGVEVITAGASE</sequence>